<evidence type="ECO:0000313" key="6">
    <source>
        <dbReference type="EMBL" id="NJQ04495.1"/>
    </source>
</evidence>
<dbReference type="InterPro" id="IPR029058">
    <property type="entry name" value="AB_hydrolase_fold"/>
</dbReference>
<evidence type="ECO:0000256" key="2">
    <source>
        <dbReference type="ARBA" id="ARBA00022729"/>
    </source>
</evidence>
<accession>A0A7X6CXY8</accession>
<evidence type="ECO:0000313" key="7">
    <source>
        <dbReference type="Proteomes" id="UP000578686"/>
    </source>
</evidence>
<feature type="region of interest" description="Disordered" evidence="4">
    <location>
        <begin position="1"/>
        <end position="26"/>
    </location>
</feature>
<proteinExistence type="inferred from homology"/>
<comment type="caution">
    <text evidence="6">The sequence shown here is derived from an EMBL/GenBank/DDBJ whole genome shotgun (WGS) entry which is preliminary data.</text>
</comment>
<evidence type="ECO:0000256" key="1">
    <source>
        <dbReference type="ARBA" id="ARBA00010088"/>
    </source>
</evidence>
<keyword evidence="2" id="KW-0732">Signal</keyword>
<dbReference type="AlphaFoldDB" id="A0A7X6CXY8"/>
<dbReference type="Pfam" id="PF00561">
    <property type="entry name" value="Abhydrolase_1"/>
    <property type="match status" value="1"/>
</dbReference>
<dbReference type="InterPro" id="IPR000073">
    <property type="entry name" value="AB_hydrolase_1"/>
</dbReference>
<name>A0A7X6CXY8_9ACTN</name>
<dbReference type="Gene3D" id="3.40.50.1820">
    <property type="entry name" value="alpha/beta hydrolase"/>
    <property type="match status" value="1"/>
</dbReference>
<dbReference type="PANTHER" id="PTHR43248:SF29">
    <property type="entry name" value="TRIPEPTIDYL AMINOPEPTIDASE"/>
    <property type="match status" value="1"/>
</dbReference>
<organism evidence="6 7">
    <name type="scientific">Streptomyces lonarensis</name>
    <dbReference type="NCBI Taxonomy" id="700599"/>
    <lineage>
        <taxon>Bacteria</taxon>
        <taxon>Bacillati</taxon>
        <taxon>Actinomycetota</taxon>
        <taxon>Actinomycetes</taxon>
        <taxon>Kitasatosporales</taxon>
        <taxon>Streptomycetaceae</taxon>
        <taxon>Streptomyces</taxon>
    </lineage>
</organism>
<sequence>MACGGESPSSGGEDQDRSDQQPAGLQRFYEQELSFEGCADYATTGDEETLLTSDDAFECARMEVPLDYDEPDGDTAQIALMRVPARGEPIGSLVLNGGGPGGSGLVQAAVTAPALAQSPITERFDLVGFDPRGVGASVPAVDCYSDAEADSGDNTLSYLGTVVEWTEEDTRRLVERCAEGSGGGDALAGLGTRDVARDMDVLRSLLGDDGLSYLGQSYGTRLGAVYAETFPDRVRAMVLDGAIDPRQDTAGLRVGAYSAFQRSFEQMAQFCAAEAECPLGTDPDAATEEFQSLIRPLLDETVPAGEDGELDFDTATGGVVVGLYSEEAWPAVIQGIAELKNDGRGDTLHALARSFGGRSADGRWNNFSEANFAINCMDEDRKTPAEAADLRAAVFDAAPFMDPGIDLSEGSRDGCEFWPVEPTLGYPYADDIDGLPQTLTVSITGDPSTPYESGISLADALGGTMLTVEGEQHTIVATGTNACVDDIASAYLIDLETPDDDTVCRL</sequence>
<dbReference type="Proteomes" id="UP000578686">
    <property type="component" value="Unassembled WGS sequence"/>
</dbReference>
<keyword evidence="7" id="KW-1185">Reference proteome</keyword>
<dbReference type="PANTHER" id="PTHR43248">
    <property type="entry name" value="2-SUCCINYL-6-HYDROXY-2,4-CYCLOHEXADIENE-1-CARBOXYLATE SYNTHASE"/>
    <property type="match status" value="1"/>
</dbReference>
<dbReference type="SUPFAM" id="SSF53474">
    <property type="entry name" value="alpha/beta-Hydrolases"/>
    <property type="match status" value="1"/>
</dbReference>
<dbReference type="GO" id="GO:0016787">
    <property type="term" value="F:hydrolase activity"/>
    <property type="evidence" value="ECO:0007669"/>
    <property type="project" value="UniProtKB-KW"/>
</dbReference>
<evidence type="ECO:0000256" key="4">
    <source>
        <dbReference type="SAM" id="MobiDB-lite"/>
    </source>
</evidence>
<dbReference type="InterPro" id="IPR051601">
    <property type="entry name" value="Serine_prot/Carboxylest_S33"/>
</dbReference>
<reference evidence="6 7" key="1">
    <citation type="submission" date="2020-03" db="EMBL/GenBank/DDBJ databases">
        <title>Draft genome of Streptomyces sp. ventii, isolated from the Axial Seamount in the Pacific Ocean, and resequencing of the two type strains Streptomyces lonarensis strain NCL 716 and Streptomyces bohaiensis strain 11A07.</title>
        <authorList>
            <person name="Loughran R.M."/>
            <person name="Pfannmuller K.M."/>
            <person name="Wasson B.J."/>
            <person name="Deadmond M.C."/>
            <person name="Paddock B.E."/>
            <person name="Koyack M.J."/>
            <person name="Gallegos D.A."/>
            <person name="Mitchell E.A."/>
            <person name="Ushijima B."/>
            <person name="Saw J.H."/>
            <person name="Mcphail K.L."/>
            <person name="Videau P."/>
        </authorList>
    </citation>
    <scope>NUCLEOTIDE SEQUENCE [LARGE SCALE GENOMIC DNA]</scope>
    <source>
        <strain evidence="6 7">NCL716</strain>
    </source>
</reference>
<protein>
    <submittedName>
        <fullName evidence="6">Alpha/beta hydrolase</fullName>
    </submittedName>
</protein>
<dbReference type="EMBL" id="JAAVJD010000008">
    <property type="protein sequence ID" value="NJQ04495.1"/>
    <property type="molecule type" value="Genomic_DNA"/>
</dbReference>
<feature type="domain" description="AB hydrolase-1" evidence="5">
    <location>
        <begin position="93"/>
        <end position="461"/>
    </location>
</feature>
<evidence type="ECO:0000259" key="5">
    <source>
        <dbReference type="Pfam" id="PF00561"/>
    </source>
</evidence>
<comment type="similarity">
    <text evidence="1">Belongs to the peptidase S33 family.</text>
</comment>
<evidence type="ECO:0000256" key="3">
    <source>
        <dbReference type="ARBA" id="ARBA00022801"/>
    </source>
</evidence>
<gene>
    <name evidence="6" type="ORF">HCN56_02585</name>
</gene>
<keyword evidence="3 6" id="KW-0378">Hydrolase</keyword>